<feature type="coiled-coil region" evidence="7">
    <location>
        <begin position="31"/>
        <end position="58"/>
    </location>
</feature>
<dbReference type="GO" id="GO:0043565">
    <property type="term" value="F:sequence-specific DNA binding"/>
    <property type="evidence" value="ECO:0007669"/>
    <property type="project" value="InterPro"/>
</dbReference>
<dbReference type="InterPro" id="IPR025943">
    <property type="entry name" value="Sigma_54_int_dom_ATP-bd_2"/>
</dbReference>
<dbReference type="GO" id="GO:0005524">
    <property type="term" value="F:ATP binding"/>
    <property type="evidence" value="ECO:0007669"/>
    <property type="project" value="UniProtKB-KW"/>
</dbReference>
<dbReference type="SUPFAM" id="SSF52540">
    <property type="entry name" value="P-loop containing nucleoside triphosphate hydrolases"/>
    <property type="match status" value="1"/>
</dbReference>
<name>A0A7C2TL39_9BACT</name>
<dbReference type="InterPro" id="IPR000014">
    <property type="entry name" value="PAS"/>
</dbReference>
<dbReference type="InterPro" id="IPR003593">
    <property type="entry name" value="AAA+_ATPase"/>
</dbReference>
<sequence length="529" mass="60412">MSNFRSGGLAGKSSSHRGHRPGEIDGEFAGDQALKMDIDNAHKEVERLNRNRVALFEVMSDMIFLIRGDFVIEYMNASAIATFGDIRGRFCHDALGCNEQPCPECPVERSRTAQNCNELFERKIGEVYVEYNYVAFQGYMGEQLVMVVMRDISRRKKQEAELSVMHSNIETVLQQKIEALNESEKVRQELSREVNVLKRELDRFSQQQDEMVGESRKLRELRELIHHVADSDATILITGESGTGKELVADIIHRRSGRKDKAFLKFNCAAVAESLLESDLFGYERGAFTGATGRRMGKFEVADNGTIFLDEIGDISPRMQAALLRVLQNGEIVRVGGNEAVSINVRVIAATNSDLATAVEEKRFRRDLYYRLNVINIHLPPLRERREDIVPLISHFIKKYRAAFKKEIDYLPNRIIDRLLQYDWPGNVRELENVIRRAVLLAKDNVITEKELAFEQNISCVTEHKEALIEKRMLEQPLKDTLSELEAKILATAVDRYEGNPQVVTRILGLGKTTFYEKMKRYGLIPNKK</sequence>
<feature type="domain" description="Sigma-54 factor interaction" evidence="9">
    <location>
        <begin position="211"/>
        <end position="440"/>
    </location>
</feature>
<dbReference type="InterPro" id="IPR027417">
    <property type="entry name" value="P-loop_NTPase"/>
</dbReference>
<dbReference type="InterPro" id="IPR002078">
    <property type="entry name" value="Sigma_54_int"/>
</dbReference>
<evidence type="ECO:0000256" key="6">
    <source>
        <dbReference type="ARBA" id="ARBA00023163"/>
    </source>
</evidence>
<keyword evidence="6" id="KW-0804">Transcription</keyword>
<dbReference type="Gene3D" id="1.10.8.60">
    <property type="match status" value="1"/>
</dbReference>
<dbReference type="Gene3D" id="3.40.50.300">
    <property type="entry name" value="P-loop containing nucleotide triphosphate hydrolases"/>
    <property type="match status" value="1"/>
</dbReference>
<dbReference type="CDD" id="cd00009">
    <property type="entry name" value="AAA"/>
    <property type="match status" value="1"/>
</dbReference>
<dbReference type="AlphaFoldDB" id="A0A7C2TL39"/>
<evidence type="ECO:0000313" key="10">
    <source>
        <dbReference type="EMBL" id="HET98174.1"/>
    </source>
</evidence>
<dbReference type="FunFam" id="3.40.50.300:FF:000006">
    <property type="entry name" value="DNA-binding transcriptional regulator NtrC"/>
    <property type="match status" value="1"/>
</dbReference>
<dbReference type="Proteomes" id="UP000885986">
    <property type="component" value="Unassembled WGS sequence"/>
</dbReference>
<dbReference type="Gene3D" id="3.30.450.20">
    <property type="entry name" value="PAS domain"/>
    <property type="match status" value="1"/>
</dbReference>
<keyword evidence="1" id="KW-0547">Nucleotide-binding</keyword>
<dbReference type="GO" id="GO:0006355">
    <property type="term" value="P:regulation of DNA-templated transcription"/>
    <property type="evidence" value="ECO:0007669"/>
    <property type="project" value="InterPro"/>
</dbReference>
<dbReference type="PROSITE" id="PS00675">
    <property type="entry name" value="SIGMA54_INTERACT_1"/>
    <property type="match status" value="1"/>
</dbReference>
<organism evidence="10">
    <name type="scientific">Desulfurivibrio alkaliphilus</name>
    <dbReference type="NCBI Taxonomy" id="427923"/>
    <lineage>
        <taxon>Bacteria</taxon>
        <taxon>Pseudomonadati</taxon>
        <taxon>Thermodesulfobacteriota</taxon>
        <taxon>Desulfobulbia</taxon>
        <taxon>Desulfobulbales</taxon>
        <taxon>Desulfobulbaceae</taxon>
        <taxon>Desulfurivibrio</taxon>
    </lineage>
</organism>
<dbReference type="InterPro" id="IPR025662">
    <property type="entry name" value="Sigma_54_int_dom_ATP-bd_1"/>
</dbReference>
<comment type="caution">
    <text evidence="10">The sequence shown here is derived from an EMBL/GenBank/DDBJ whole genome shotgun (WGS) entry which is preliminary data.</text>
</comment>
<evidence type="ECO:0000256" key="3">
    <source>
        <dbReference type="ARBA" id="ARBA00023015"/>
    </source>
</evidence>
<dbReference type="Pfam" id="PF02954">
    <property type="entry name" value="HTH_8"/>
    <property type="match status" value="1"/>
</dbReference>
<evidence type="ECO:0000259" key="9">
    <source>
        <dbReference type="PROSITE" id="PS50045"/>
    </source>
</evidence>
<evidence type="ECO:0000256" key="1">
    <source>
        <dbReference type="ARBA" id="ARBA00022741"/>
    </source>
</evidence>
<dbReference type="Pfam" id="PF00158">
    <property type="entry name" value="Sigma54_activat"/>
    <property type="match status" value="1"/>
</dbReference>
<reference evidence="10" key="1">
    <citation type="journal article" date="2020" name="mSystems">
        <title>Genome- and Community-Level Interaction Insights into Carbon Utilization and Element Cycling Functions of Hydrothermarchaeota in Hydrothermal Sediment.</title>
        <authorList>
            <person name="Zhou Z."/>
            <person name="Liu Y."/>
            <person name="Xu W."/>
            <person name="Pan J."/>
            <person name="Luo Z.H."/>
            <person name="Li M."/>
        </authorList>
    </citation>
    <scope>NUCLEOTIDE SEQUENCE [LARGE SCALE GENOMIC DNA]</scope>
    <source>
        <strain evidence="10">SpSt-1224</strain>
    </source>
</reference>
<dbReference type="SUPFAM" id="SSF55785">
    <property type="entry name" value="PYP-like sensor domain (PAS domain)"/>
    <property type="match status" value="1"/>
</dbReference>
<dbReference type="PROSITE" id="PS00688">
    <property type="entry name" value="SIGMA54_INTERACT_3"/>
    <property type="match status" value="1"/>
</dbReference>
<evidence type="ECO:0000256" key="4">
    <source>
        <dbReference type="ARBA" id="ARBA00023125"/>
    </source>
</evidence>
<feature type="region of interest" description="Disordered" evidence="8">
    <location>
        <begin position="1"/>
        <end position="27"/>
    </location>
</feature>
<keyword evidence="7" id="KW-0175">Coiled coil</keyword>
<feature type="coiled-coil region" evidence="7">
    <location>
        <begin position="169"/>
        <end position="207"/>
    </location>
</feature>
<dbReference type="EMBL" id="DSDS01000133">
    <property type="protein sequence ID" value="HET98174.1"/>
    <property type="molecule type" value="Genomic_DNA"/>
</dbReference>
<dbReference type="InterPro" id="IPR009057">
    <property type="entry name" value="Homeodomain-like_sf"/>
</dbReference>
<evidence type="ECO:0000256" key="2">
    <source>
        <dbReference type="ARBA" id="ARBA00022840"/>
    </source>
</evidence>
<proteinExistence type="predicted"/>
<dbReference type="InterPro" id="IPR002197">
    <property type="entry name" value="HTH_Fis"/>
</dbReference>
<dbReference type="Gene3D" id="1.10.10.60">
    <property type="entry name" value="Homeodomain-like"/>
    <property type="match status" value="1"/>
</dbReference>
<keyword evidence="3" id="KW-0805">Transcription regulation</keyword>
<dbReference type="SMART" id="SM00382">
    <property type="entry name" value="AAA"/>
    <property type="match status" value="1"/>
</dbReference>
<dbReference type="PANTHER" id="PTHR32071:SF57">
    <property type="entry name" value="C4-DICARBOXYLATE TRANSPORT TRANSCRIPTIONAL REGULATORY PROTEIN DCTD"/>
    <property type="match status" value="1"/>
</dbReference>
<keyword evidence="4" id="KW-0238">DNA-binding</keyword>
<evidence type="ECO:0000256" key="5">
    <source>
        <dbReference type="ARBA" id="ARBA00023159"/>
    </source>
</evidence>
<protein>
    <submittedName>
        <fullName evidence="10">AAA family ATPase</fullName>
    </submittedName>
</protein>
<dbReference type="InterPro" id="IPR035965">
    <property type="entry name" value="PAS-like_dom_sf"/>
</dbReference>
<dbReference type="PROSITE" id="PS50045">
    <property type="entry name" value="SIGMA54_INTERACT_4"/>
    <property type="match status" value="1"/>
</dbReference>
<gene>
    <name evidence="10" type="ORF">ENN98_05715</name>
</gene>
<accession>A0A7C2TL39</accession>
<dbReference type="Pfam" id="PF13188">
    <property type="entry name" value="PAS_8"/>
    <property type="match status" value="1"/>
</dbReference>
<keyword evidence="5" id="KW-0010">Activator</keyword>
<dbReference type="SUPFAM" id="SSF46689">
    <property type="entry name" value="Homeodomain-like"/>
    <property type="match status" value="1"/>
</dbReference>
<dbReference type="PROSITE" id="PS00676">
    <property type="entry name" value="SIGMA54_INTERACT_2"/>
    <property type="match status" value="1"/>
</dbReference>
<dbReference type="PANTHER" id="PTHR32071">
    <property type="entry name" value="TRANSCRIPTIONAL REGULATORY PROTEIN"/>
    <property type="match status" value="1"/>
</dbReference>
<keyword evidence="2" id="KW-0067">ATP-binding</keyword>
<dbReference type="FunFam" id="1.10.8.60:FF:000014">
    <property type="entry name" value="DNA-binding transcriptional regulator NtrC"/>
    <property type="match status" value="1"/>
</dbReference>
<dbReference type="InterPro" id="IPR025944">
    <property type="entry name" value="Sigma_54_int_dom_CS"/>
</dbReference>
<dbReference type="Pfam" id="PF25601">
    <property type="entry name" value="AAA_lid_14"/>
    <property type="match status" value="1"/>
</dbReference>
<evidence type="ECO:0000256" key="8">
    <source>
        <dbReference type="SAM" id="MobiDB-lite"/>
    </source>
</evidence>
<evidence type="ECO:0000256" key="7">
    <source>
        <dbReference type="SAM" id="Coils"/>
    </source>
</evidence>
<dbReference type="InterPro" id="IPR058031">
    <property type="entry name" value="AAA_lid_NorR"/>
</dbReference>